<evidence type="ECO:0000313" key="3">
    <source>
        <dbReference type="Proteomes" id="UP000024837"/>
    </source>
</evidence>
<dbReference type="Proteomes" id="UP000024837">
    <property type="component" value="Unassembled WGS sequence"/>
</dbReference>
<name>W7HU76_9PEZI</name>
<proteinExistence type="predicted"/>
<feature type="region of interest" description="Disordered" evidence="1">
    <location>
        <begin position="21"/>
        <end position="58"/>
    </location>
</feature>
<dbReference type="EMBL" id="KI966408">
    <property type="protein sequence ID" value="EWC47741.1"/>
    <property type="molecule type" value="Genomic_DNA"/>
</dbReference>
<reference evidence="2 3" key="1">
    <citation type="submission" date="2013-05" db="EMBL/GenBank/DDBJ databases">
        <title>Drechslerella stenobrocha genome reveals carnivorous origination and mechanical trapping mechanism of predatory fungi.</title>
        <authorList>
            <person name="Liu X."/>
            <person name="Zhang W."/>
            <person name="Liu K."/>
        </authorList>
    </citation>
    <scope>NUCLEOTIDE SEQUENCE [LARGE SCALE GENOMIC DNA]</scope>
    <source>
        <strain evidence="2 3">248</strain>
    </source>
</reference>
<feature type="region of interest" description="Disordered" evidence="1">
    <location>
        <begin position="585"/>
        <end position="608"/>
    </location>
</feature>
<evidence type="ECO:0000313" key="2">
    <source>
        <dbReference type="EMBL" id="EWC47741.1"/>
    </source>
</evidence>
<dbReference type="AlphaFoldDB" id="W7HU76"/>
<keyword evidence="3" id="KW-1185">Reference proteome</keyword>
<accession>W7HU76</accession>
<sequence>MDVATAVKILKQHTRHLRVATDPSFVAGTGGGGGGSGTGGNALPATGPPPQAQQRTEDDDPLLKNLNSLRPVCIQHTADPANQQFVLRPGGFQFPHVQPSFPGLKIPTIPVPLDIQAHLDRDEIQADWNCSWPFLVHAIFNEIYICGGQILLWSDGDKLCWGTIDDHKALIPDSETLKMAWPRYHEYHRQSDDEKPCESCLDEIGDTLFEDFVPALGYPPIKQPTETNAKLGKQDIRGHENVEPKDKGKQMTAAQPCRFIPGMTADGLVMDFDTKNQKYTSKLVPSTPVERHNFFNPVVGSFGSGSTQAAHPASTPVSSLRQAIFGPFPNFNKPNVPSSPAKITDAAPPANPFKFGQMAQKETAAAAGVPSLKPQKYSSSEICKQLRSERLFLSLGLARFVIDSIKDGKRPYFDISLDGRIEMGHLGSAFPIEQGREQHAYFTDNGVPRESNPEIKMCTARVIKIHDYEFEDMDAIRRDFDFPQCVVLHDMFRNVSMEEAAPIATQSGKGKNPKKARGAPDIFLGSKNYKIKSSLGERVYEDLEVLSHSLVASFDICDEAQDLLTNKDRVTPLTGVFGVEKTTKLNPTAAKPGPAVAKPSPTTQPKASATIKGKASEVAVRNGGPIRQTRGGVPAEVVDALSYQKEELLQLLKEIPPGHKTEKMGFEAHLKTMDECIKGIQGNLREAGDCIQSTLRNHPVQPKNPDAVARGVEIIKRK</sequence>
<dbReference type="OrthoDB" id="5347048at2759"/>
<protein>
    <submittedName>
        <fullName evidence="2">Uncharacterized protein</fullName>
    </submittedName>
</protein>
<organism evidence="2 3">
    <name type="scientific">Drechslerella stenobrocha 248</name>
    <dbReference type="NCBI Taxonomy" id="1043628"/>
    <lineage>
        <taxon>Eukaryota</taxon>
        <taxon>Fungi</taxon>
        <taxon>Dikarya</taxon>
        <taxon>Ascomycota</taxon>
        <taxon>Pezizomycotina</taxon>
        <taxon>Orbiliomycetes</taxon>
        <taxon>Orbiliales</taxon>
        <taxon>Orbiliaceae</taxon>
        <taxon>Drechslerella</taxon>
    </lineage>
</organism>
<dbReference type="HOGENOM" id="CLU_384951_0_0_1"/>
<feature type="compositionally biased region" description="Gly residues" evidence="1">
    <location>
        <begin position="28"/>
        <end position="40"/>
    </location>
</feature>
<gene>
    <name evidence="2" type="ORF">DRE_02941</name>
</gene>
<evidence type="ECO:0000256" key="1">
    <source>
        <dbReference type="SAM" id="MobiDB-lite"/>
    </source>
</evidence>